<evidence type="ECO:0000313" key="1">
    <source>
        <dbReference type="EMBL" id="AQQ70527.1"/>
    </source>
</evidence>
<name>A0A1Q2MDZ0_9BACT</name>
<dbReference type="Proteomes" id="UP000188181">
    <property type="component" value="Chromosome"/>
</dbReference>
<dbReference type="EMBL" id="CP019646">
    <property type="protein sequence ID" value="AQQ70527.1"/>
    <property type="molecule type" value="Genomic_DNA"/>
</dbReference>
<proteinExistence type="predicted"/>
<evidence type="ECO:0000313" key="2">
    <source>
        <dbReference type="Proteomes" id="UP000188181"/>
    </source>
</evidence>
<keyword evidence="2" id="KW-1185">Reference proteome</keyword>
<accession>A0A1Q2MDZ0</accession>
<dbReference type="KEGG" id="pbas:SMSP2_00879"/>
<reference evidence="2" key="1">
    <citation type="submission" date="2017-02" db="EMBL/GenBank/DDBJ databases">
        <title>Comparative genomics and description of representatives of a novel lineage of planctomycetes thriving in anoxic sediments.</title>
        <authorList>
            <person name="Spring S."/>
            <person name="Bunk B."/>
            <person name="Sproer C."/>
        </authorList>
    </citation>
    <scope>NUCLEOTIDE SEQUENCE [LARGE SCALE GENOMIC DNA]</scope>
    <source>
        <strain evidence="2">SM-Chi-D1</strain>
    </source>
</reference>
<dbReference type="AlphaFoldDB" id="A0A1Q2MDZ0"/>
<organism evidence="1 2">
    <name type="scientific">Limihaloglobus sulfuriphilus</name>
    <dbReference type="NCBI Taxonomy" id="1851148"/>
    <lineage>
        <taxon>Bacteria</taxon>
        <taxon>Pseudomonadati</taxon>
        <taxon>Planctomycetota</taxon>
        <taxon>Phycisphaerae</taxon>
        <taxon>Sedimentisphaerales</taxon>
        <taxon>Sedimentisphaeraceae</taxon>
        <taxon>Limihaloglobus</taxon>
    </lineage>
</organism>
<protein>
    <submittedName>
        <fullName evidence="1">Uncharacterized protein</fullName>
    </submittedName>
</protein>
<dbReference type="STRING" id="1851148.SMSP2_00879"/>
<gene>
    <name evidence="1" type="ORF">SMSP2_00879</name>
</gene>
<sequence length="56" mass="6078">MQIDIGFGDSVNPPASMVQYPAILDMPAPDFRAYRPETVIAEKVEAMVVWGLPTAA</sequence>
<dbReference type="Pfam" id="PF08843">
    <property type="entry name" value="AbiEii"/>
    <property type="match status" value="1"/>
</dbReference>
<dbReference type="InterPro" id="IPR014942">
    <property type="entry name" value="AbiEii"/>
</dbReference>